<name>A0A6L2M5K1_TANCI</name>
<sequence>MKLCLDYEVKKRNKVVKKERIVALKGELYFVKFNINIEEDDVKPGVILGRSFMRLAKGIIDFSNGLTTIYPKPDPFEEDSEKKEKSPDDWDQLLDFNFDDIPKFGEELPPLVCKIGKKEAAKEALAIRISQKFALLEEVRPVIERMSYHDKYKKIVDEIWKDKVKLDGKIIKEEDEAIERIKGEALKEKDDPGAFIFSIKLEGKVNRNALANTGSNINIMPYQIYETLGREEMKKVDRGITMINHTQAKAIGILTNVLCQVGVTTIITSDDEEEYQIKRNKFGASIYGPNPTRWREAGSDEEIFTSVAWIRAFNINEPIYTDLFHEFYSTYEFDEVCADDELQTKKIIKFRLGGRAHSLTVLESARRLGLYHAAKLDEEGFNVYFEGDLRSDEHFNAQEIHASTIKYPVLSVIHKIITYGLCQRTIGYDKIQKNDLWLLSMFHARHQNVYANVAWLISRWMKRKGAGTQKESQICFGQFISKITRKSRVLIDDVLRSLSAPIYCRDLDTTTLRELIDSKSRLIPEDPQHGVPRVGIPRPLRASMQDLYDRMGRMEIRQEAIERMEYRQ</sequence>
<dbReference type="EMBL" id="BKCJ010005660">
    <property type="protein sequence ID" value="GEU67942.1"/>
    <property type="molecule type" value="Genomic_DNA"/>
</dbReference>
<gene>
    <name evidence="1" type="ORF">Tci_039920</name>
</gene>
<dbReference type="PANTHER" id="PTHR33067">
    <property type="entry name" value="RNA-DIRECTED DNA POLYMERASE-RELATED"/>
    <property type="match status" value="1"/>
</dbReference>
<proteinExistence type="predicted"/>
<comment type="caution">
    <text evidence="1">The sequence shown here is derived from an EMBL/GenBank/DDBJ whole genome shotgun (WGS) entry which is preliminary data.</text>
</comment>
<accession>A0A6L2M5K1</accession>
<evidence type="ECO:0000313" key="1">
    <source>
        <dbReference type="EMBL" id="GEU67942.1"/>
    </source>
</evidence>
<dbReference type="AlphaFoldDB" id="A0A6L2M5K1"/>
<protein>
    <submittedName>
        <fullName evidence="1">Retrotransposon Orf1</fullName>
    </submittedName>
</protein>
<organism evidence="1">
    <name type="scientific">Tanacetum cinerariifolium</name>
    <name type="common">Dalmatian daisy</name>
    <name type="synonym">Chrysanthemum cinerariifolium</name>
    <dbReference type="NCBI Taxonomy" id="118510"/>
    <lineage>
        <taxon>Eukaryota</taxon>
        <taxon>Viridiplantae</taxon>
        <taxon>Streptophyta</taxon>
        <taxon>Embryophyta</taxon>
        <taxon>Tracheophyta</taxon>
        <taxon>Spermatophyta</taxon>
        <taxon>Magnoliopsida</taxon>
        <taxon>eudicotyledons</taxon>
        <taxon>Gunneridae</taxon>
        <taxon>Pentapetalae</taxon>
        <taxon>asterids</taxon>
        <taxon>campanulids</taxon>
        <taxon>Asterales</taxon>
        <taxon>Asteraceae</taxon>
        <taxon>Asteroideae</taxon>
        <taxon>Anthemideae</taxon>
        <taxon>Anthemidinae</taxon>
        <taxon>Tanacetum</taxon>
    </lineage>
</organism>
<dbReference type="PANTHER" id="PTHR33067:SF9">
    <property type="entry name" value="RNA-DIRECTED DNA POLYMERASE"/>
    <property type="match status" value="1"/>
</dbReference>
<reference evidence="1" key="1">
    <citation type="journal article" date="2019" name="Sci. Rep.">
        <title>Draft genome of Tanacetum cinerariifolium, the natural source of mosquito coil.</title>
        <authorList>
            <person name="Yamashiro T."/>
            <person name="Shiraishi A."/>
            <person name="Satake H."/>
            <person name="Nakayama K."/>
        </authorList>
    </citation>
    <scope>NUCLEOTIDE SEQUENCE</scope>
</reference>
<dbReference type="InterPro" id="IPR021109">
    <property type="entry name" value="Peptidase_aspartic_dom_sf"/>
</dbReference>
<dbReference type="Gene3D" id="2.40.70.10">
    <property type="entry name" value="Acid Proteases"/>
    <property type="match status" value="1"/>
</dbReference>